<dbReference type="AlphaFoldDB" id="A0A078B317"/>
<dbReference type="EMBL" id="CCKQ01015801">
    <property type="protein sequence ID" value="CDW87637.1"/>
    <property type="molecule type" value="Genomic_DNA"/>
</dbReference>
<name>A0A078B317_STYLE</name>
<dbReference type="InterPro" id="IPR036534">
    <property type="entry name" value="GAR_dom_sf"/>
</dbReference>
<dbReference type="Proteomes" id="UP000039865">
    <property type="component" value="Unassembled WGS sequence"/>
</dbReference>
<dbReference type="OrthoDB" id="298720at2759"/>
<dbReference type="InParanoid" id="A0A078B317"/>
<reference evidence="3 4" key="1">
    <citation type="submission" date="2014-06" db="EMBL/GenBank/DDBJ databases">
        <authorList>
            <person name="Swart Estienne"/>
        </authorList>
    </citation>
    <scope>NUCLEOTIDE SEQUENCE [LARGE SCALE GENOMIC DNA]</scope>
    <source>
        <strain evidence="3 4">130c</strain>
    </source>
</reference>
<dbReference type="SUPFAM" id="SSF143575">
    <property type="entry name" value="GAS2 domain-like"/>
    <property type="match status" value="1"/>
</dbReference>
<evidence type="ECO:0000313" key="3">
    <source>
        <dbReference type="EMBL" id="CDW87637.1"/>
    </source>
</evidence>
<evidence type="ECO:0000256" key="1">
    <source>
        <dbReference type="SAM" id="Coils"/>
    </source>
</evidence>
<feature type="compositionally biased region" description="Basic and acidic residues" evidence="2">
    <location>
        <begin position="693"/>
        <end position="708"/>
    </location>
</feature>
<sequence>MCSRPQEDTGSSEKIEPTIIHTRTKRGPKNKQEKLLSAMNSQLKMLENKLKVQNDKLTEFIDQAVGKAREKAQIDACYKSGSALLERVKKEAQIKEEIKYLMEELEQKVSTISASLYDIDEEFKQEFKLFMAYKDTADYIDDFDDSLNELQEDCPKIRQGLQQITENVNQVVYLVQDGISGNINFQKSYINYHMSILQDFLTNYNQLSNMVSQMLRDIQTAEEVRPIVMSKNFKDPNYVKEQHLFVEGIQSLRAGCKRVFKKLKKRSIKTIERYKEMHFEEMQKDIDKRFNDTFYQVKDFEKNDNQQNKMDQQQYSDSYDEFSQRLKILGKKLLITKEDLVKFRQNEKENGYNIAATADLVHKQRSVAAECLRLKRDVFQAQMNISAAKVDRQLKRLGPIVEKLTTNKQYMSAEDLETYSNLRKELGRLKGIYASILNLVNKNKFDPEDDMLEFERSITKFKNFAIELEHLPLEAKMITIKIDKVPIPVPPPPKIIKVIKKFEDEVDRMLFEYLELKKSDILIRKISPNNYIFGTKRIYAKISNGQCLIRVGGGFADVARFYEQYSELELVKQQRANIEELLPDPKKGQYRVIRAGILNSPEKQESKVILDKSSTSSKNVDVPRQSSQPPLSGSSGLLDLKHNGNNVDIDLDDITYLESNDDAPNNYVEFQPVEYEIDLLDDDDNDQPTNNNVREHRGSGMKTLKDNHNTFSDQLTQSTRQNSEVRKK</sequence>
<proteinExistence type="predicted"/>
<feature type="compositionally biased region" description="Low complexity" evidence="2">
    <location>
        <begin position="625"/>
        <end position="638"/>
    </location>
</feature>
<accession>A0A078B317</accession>
<evidence type="ECO:0000256" key="2">
    <source>
        <dbReference type="SAM" id="MobiDB-lite"/>
    </source>
</evidence>
<feature type="region of interest" description="Disordered" evidence="2">
    <location>
        <begin position="604"/>
        <end position="640"/>
    </location>
</feature>
<protein>
    <submittedName>
        <fullName evidence="3">Gas2 domain containing protein</fullName>
    </submittedName>
</protein>
<dbReference type="GO" id="GO:0008017">
    <property type="term" value="F:microtubule binding"/>
    <property type="evidence" value="ECO:0007669"/>
    <property type="project" value="InterPro"/>
</dbReference>
<keyword evidence="1" id="KW-0175">Coiled coil</keyword>
<dbReference type="Gene3D" id="3.30.920.20">
    <property type="entry name" value="Gas2-like domain"/>
    <property type="match status" value="1"/>
</dbReference>
<evidence type="ECO:0000313" key="4">
    <source>
        <dbReference type="Proteomes" id="UP000039865"/>
    </source>
</evidence>
<feature type="region of interest" description="Disordered" evidence="2">
    <location>
        <begin position="680"/>
        <end position="728"/>
    </location>
</feature>
<keyword evidence="4" id="KW-1185">Reference proteome</keyword>
<organism evidence="3 4">
    <name type="scientific">Stylonychia lemnae</name>
    <name type="common">Ciliate</name>
    <dbReference type="NCBI Taxonomy" id="5949"/>
    <lineage>
        <taxon>Eukaryota</taxon>
        <taxon>Sar</taxon>
        <taxon>Alveolata</taxon>
        <taxon>Ciliophora</taxon>
        <taxon>Intramacronucleata</taxon>
        <taxon>Spirotrichea</taxon>
        <taxon>Stichotrichia</taxon>
        <taxon>Sporadotrichida</taxon>
        <taxon>Oxytrichidae</taxon>
        <taxon>Stylonychinae</taxon>
        <taxon>Stylonychia</taxon>
    </lineage>
</organism>
<feature type="coiled-coil region" evidence="1">
    <location>
        <begin position="29"/>
        <end position="63"/>
    </location>
</feature>
<feature type="compositionally biased region" description="Polar residues" evidence="2">
    <location>
        <begin position="709"/>
        <end position="722"/>
    </location>
</feature>
<gene>
    <name evidence="3" type="primary">Contig8782.g9374</name>
    <name evidence="3" type="ORF">STYLEM_16747</name>
</gene>